<feature type="non-terminal residue" evidence="4">
    <location>
        <position position="188"/>
    </location>
</feature>
<sequence length="188" mass="21660">MNEKIDLNNLMADVDGFIKKRLVAKIKFKGVTPWWGGDHDGYTSNHIDEDEIVGRVKWFLRTVYNRYCVNDLNSYKEAEDKVSSYLGCTNNKSIYSFKVSNTIMRENTSYSHINRVSFLLRDKEPNVKEKFIPKDVTSFTLEIFRDRHHNKFDEIIVGAVLITLAFLGIGKGANRGFGRFIPINLDGL</sequence>
<dbReference type="NCBIfam" id="TIGR01894">
    <property type="entry name" value="cas_TM1795_cmr1"/>
    <property type="match status" value="1"/>
</dbReference>
<keyword evidence="2" id="KW-1133">Transmembrane helix</keyword>
<comment type="caution">
    <text evidence="4">The sequence shown here is derived from an EMBL/GenBank/DDBJ whole genome shotgun (WGS) entry which is preliminary data.</text>
</comment>
<dbReference type="Proteomes" id="UP000242015">
    <property type="component" value="Unassembled WGS sequence"/>
</dbReference>
<proteinExistence type="predicted"/>
<evidence type="ECO:0000256" key="2">
    <source>
        <dbReference type="SAM" id="Phobius"/>
    </source>
</evidence>
<dbReference type="GO" id="GO:0051607">
    <property type="term" value="P:defense response to virus"/>
    <property type="evidence" value="ECO:0007669"/>
    <property type="project" value="UniProtKB-KW"/>
</dbReference>
<dbReference type="InterPro" id="IPR007522">
    <property type="entry name" value="CRISPR-assoc_prot_TM1795"/>
</dbReference>
<organism evidence="4 5">
    <name type="scientific">Candidatus Marsarchaeota G2 archaeon BE_D</name>
    <dbReference type="NCBI Taxonomy" id="1978158"/>
    <lineage>
        <taxon>Archaea</taxon>
        <taxon>Candidatus Marsarchaeota</taxon>
        <taxon>Candidatus Marsarchaeota group 2</taxon>
    </lineage>
</organism>
<dbReference type="CDD" id="cd09657">
    <property type="entry name" value="Cmr1_III-B"/>
    <property type="match status" value="1"/>
</dbReference>
<accession>A0A2R6CAK5</accession>
<dbReference type="Pfam" id="PF03787">
    <property type="entry name" value="RAMPs"/>
    <property type="match status" value="1"/>
</dbReference>
<evidence type="ECO:0000313" key="5">
    <source>
        <dbReference type="Proteomes" id="UP000242015"/>
    </source>
</evidence>
<dbReference type="AlphaFoldDB" id="A0A2R6CAK5"/>
<evidence type="ECO:0000259" key="3">
    <source>
        <dbReference type="Pfam" id="PF03787"/>
    </source>
</evidence>
<reference evidence="4 5" key="1">
    <citation type="submission" date="2017-04" db="EMBL/GenBank/DDBJ databases">
        <title>Novel microbial lineages endemic to geothermal iron-oxide mats fill important gaps in the evolutionary history of Archaea.</title>
        <authorList>
            <person name="Jay Z.J."/>
            <person name="Beam J.P."/>
            <person name="Dlakic M."/>
            <person name="Rusch D.B."/>
            <person name="Kozubal M.A."/>
            <person name="Inskeep W.P."/>
        </authorList>
    </citation>
    <scope>NUCLEOTIDE SEQUENCE [LARGE SCALE GENOMIC DNA]</scope>
    <source>
        <strain evidence="4">BE_D</strain>
    </source>
</reference>
<evidence type="ECO:0000313" key="4">
    <source>
        <dbReference type="EMBL" id="PSO07937.1"/>
    </source>
</evidence>
<keyword evidence="2" id="KW-0472">Membrane</keyword>
<feature type="transmembrane region" description="Helical" evidence="2">
    <location>
        <begin position="155"/>
        <end position="173"/>
    </location>
</feature>
<name>A0A2R6CAK5_9ARCH</name>
<protein>
    <submittedName>
        <fullName evidence="4">Type III-B CRISPR module RAMP protein Cmr1</fullName>
    </submittedName>
</protein>
<feature type="domain" description="CRISPR type III-associated protein" evidence="3">
    <location>
        <begin position="27"/>
        <end position="180"/>
    </location>
</feature>
<dbReference type="EMBL" id="NEXF01000162">
    <property type="protein sequence ID" value="PSO07937.1"/>
    <property type="molecule type" value="Genomic_DNA"/>
</dbReference>
<gene>
    <name evidence="4" type="ORF">B9Q04_08225</name>
</gene>
<dbReference type="InterPro" id="IPR005537">
    <property type="entry name" value="RAMP_III_fam"/>
</dbReference>
<keyword evidence="2" id="KW-0812">Transmembrane</keyword>
<evidence type="ECO:0000256" key="1">
    <source>
        <dbReference type="ARBA" id="ARBA00023118"/>
    </source>
</evidence>
<keyword evidence="1" id="KW-0051">Antiviral defense</keyword>